<feature type="domain" description="N-acetyltransferase" evidence="1">
    <location>
        <begin position="17"/>
        <end position="177"/>
    </location>
</feature>
<dbReference type="InterPro" id="IPR016181">
    <property type="entry name" value="Acyl_CoA_acyltransferase"/>
</dbReference>
<dbReference type="EMBL" id="JBHSOH010000006">
    <property type="protein sequence ID" value="MFC5848053.1"/>
    <property type="molecule type" value="Genomic_DNA"/>
</dbReference>
<dbReference type="InterPro" id="IPR000182">
    <property type="entry name" value="GNAT_dom"/>
</dbReference>
<comment type="caution">
    <text evidence="2">The sequence shown here is derived from an EMBL/GenBank/DDBJ whole genome shotgun (WGS) entry which is preliminary data.</text>
</comment>
<name>A0ABW1DJV4_9DEIO</name>
<dbReference type="PROSITE" id="PS51186">
    <property type="entry name" value="GNAT"/>
    <property type="match status" value="1"/>
</dbReference>
<dbReference type="Pfam" id="PF13302">
    <property type="entry name" value="Acetyltransf_3"/>
    <property type="match status" value="1"/>
</dbReference>
<dbReference type="GO" id="GO:0016746">
    <property type="term" value="F:acyltransferase activity"/>
    <property type="evidence" value="ECO:0007669"/>
    <property type="project" value="UniProtKB-KW"/>
</dbReference>
<dbReference type="Proteomes" id="UP001595979">
    <property type="component" value="Unassembled WGS sequence"/>
</dbReference>
<dbReference type="EC" id="2.3.-.-" evidence="2"/>
<gene>
    <name evidence="2" type="ORF">ACFPQ6_06990</name>
</gene>
<accession>A0ABW1DJV4</accession>
<reference evidence="3" key="1">
    <citation type="journal article" date="2019" name="Int. J. Syst. Evol. Microbiol.">
        <title>The Global Catalogue of Microorganisms (GCM) 10K type strain sequencing project: providing services to taxonomists for standard genome sequencing and annotation.</title>
        <authorList>
            <consortium name="The Broad Institute Genomics Platform"/>
            <consortium name="The Broad Institute Genome Sequencing Center for Infectious Disease"/>
            <person name="Wu L."/>
            <person name="Ma J."/>
        </authorList>
    </citation>
    <scope>NUCLEOTIDE SEQUENCE [LARGE SCALE GENOMIC DNA]</scope>
    <source>
        <strain evidence="3">CGMCC 1.15053</strain>
    </source>
</reference>
<evidence type="ECO:0000313" key="2">
    <source>
        <dbReference type="EMBL" id="MFC5848053.1"/>
    </source>
</evidence>
<sequence length="177" mass="19865">MRSGPRLSFRRRGWTCVGTNPATSTTAWPSGAIRGSSRYTSGRALDREAVWARLLRHPRHWALLGFGYWVVVERVTGRFVGEVGVARFERETPGLLPELGLLPEAGWVLRPWAHGQGYAREAVEAVLAWRDVHLPVQGTFCLIHPDNTPSLRLARRMGFVPVSEVGEPNHPLTLLRR</sequence>
<keyword evidence="2" id="KW-0012">Acyltransferase</keyword>
<keyword evidence="2" id="KW-0808">Transferase</keyword>
<protein>
    <submittedName>
        <fullName evidence="2">GNAT family N-acetyltransferase</fullName>
        <ecNumber evidence="2">2.3.-.-</ecNumber>
    </submittedName>
</protein>
<keyword evidence="3" id="KW-1185">Reference proteome</keyword>
<proteinExistence type="predicted"/>
<dbReference type="PANTHER" id="PTHR43792">
    <property type="entry name" value="GNAT FAMILY, PUTATIVE (AFU_ORTHOLOGUE AFUA_3G00765)-RELATED-RELATED"/>
    <property type="match status" value="1"/>
</dbReference>
<dbReference type="InterPro" id="IPR051531">
    <property type="entry name" value="N-acetyltransferase"/>
</dbReference>
<dbReference type="Gene3D" id="3.40.630.30">
    <property type="match status" value="1"/>
</dbReference>
<dbReference type="SUPFAM" id="SSF55729">
    <property type="entry name" value="Acyl-CoA N-acyltransferases (Nat)"/>
    <property type="match status" value="1"/>
</dbReference>
<organism evidence="2 3">
    <name type="scientific">Deinococcus petrolearius</name>
    <dbReference type="NCBI Taxonomy" id="1751295"/>
    <lineage>
        <taxon>Bacteria</taxon>
        <taxon>Thermotogati</taxon>
        <taxon>Deinococcota</taxon>
        <taxon>Deinococci</taxon>
        <taxon>Deinococcales</taxon>
        <taxon>Deinococcaceae</taxon>
        <taxon>Deinococcus</taxon>
    </lineage>
</organism>
<dbReference type="RefSeq" id="WP_380047734.1">
    <property type="nucleotide sequence ID" value="NZ_JBHSOH010000006.1"/>
</dbReference>
<dbReference type="PANTHER" id="PTHR43792:SF16">
    <property type="entry name" value="N-ACETYLTRANSFERASE DOMAIN-CONTAINING PROTEIN"/>
    <property type="match status" value="1"/>
</dbReference>
<evidence type="ECO:0000313" key="3">
    <source>
        <dbReference type="Proteomes" id="UP001595979"/>
    </source>
</evidence>
<evidence type="ECO:0000259" key="1">
    <source>
        <dbReference type="PROSITE" id="PS51186"/>
    </source>
</evidence>